<dbReference type="InterPro" id="IPR026265">
    <property type="entry name" value="LptC"/>
</dbReference>
<comment type="caution">
    <text evidence="6">The sequence shown here is derived from an EMBL/GenBank/DDBJ whole genome shotgun (WGS) entry which is preliminary data.</text>
</comment>
<keyword evidence="7" id="KW-1185">Reference proteome</keyword>
<evidence type="ECO:0000256" key="5">
    <source>
        <dbReference type="ARBA" id="ARBA00023136"/>
    </source>
</evidence>
<sequence>MRRGVWRDRLQNLAFLGALLAAAAWTGWLALREPRVRTGADAQPIASGVPDYIIENLTMTRLSTSGMLSTQFVAPRLTHYPAEDRAVVESPRVVSIGKQAASTQIASKTGEVLRGGEEIVLLGDVAIQRDLPAAPGARAPDPQRLSTQRLHLFPDTEIMRTSEPVSITQGPRVALAREGMQIDGGQRHIEFTGPTRMTVEASR</sequence>
<protein>
    <submittedName>
        <fullName evidence="6">LPS export ABC transporter periplasmic protein LptC</fullName>
    </submittedName>
</protein>
<evidence type="ECO:0000256" key="3">
    <source>
        <dbReference type="ARBA" id="ARBA00022692"/>
    </source>
</evidence>
<keyword evidence="1" id="KW-1003">Cell membrane</keyword>
<organism evidence="6 7">
    <name type="scientific">Piscinibacterium candidicorallinum</name>
    <dbReference type="NCBI Taxonomy" id="1793872"/>
    <lineage>
        <taxon>Bacteria</taxon>
        <taxon>Pseudomonadati</taxon>
        <taxon>Pseudomonadota</taxon>
        <taxon>Betaproteobacteria</taxon>
        <taxon>Burkholderiales</taxon>
        <taxon>Piscinibacterium</taxon>
    </lineage>
</organism>
<dbReference type="PANTHER" id="PTHR37481:SF1">
    <property type="entry name" value="LIPOPOLYSACCHARIDE EXPORT SYSTEM PROTEIN LPTC"/>
    <property type="match status" value="1"/>
</dbReference>
<dbReference type="InterPro" id="IPR052363">
    <property type="entry name" value="LPS_export_LptC"/>
</dbReference>
<dbReference type="RefSeq" id="WP_377302914.1">
    <property type="nucleotide sequence ID" value="NZ_CP180191.1"/>
</dbReference>
<dbReference type="NCBIfam" id="TIGR04409">
    <property type="entry name" value="LptC_YrbK"/>
    <property type="match status" value="1"/>
</dbReference>
<accession>A0ABV7H4F1</accession>
<dbReference type="PANTHER" id="PTHR37481">
    <property type="entry name" value="LIPOPOLYSACCHARIDE EXPORT SYSTEM PROTEIN LPTC"/>
    <property type="match status" value="1"/>
</dbReference>
<evidence type="ECO:0000256" key="2">
    <source>
        <dbReference type="ARBA" id="ARBA00022519"/>
    </source>
</evidence>
<evidence type="ECO:0000256" key="4">
    <source>
        <dbReference type="ARBA" id="ARBA00022989"/>
    </source>
</evidence>
<evidence type="ECO:0000313" key="6">
    <source>
        <dbReference type="EMBL" id="MFC3147643.1"/>
    </source>
</evidence>
<evidence type="ECO:0000313" key="7">
    <source>
        <dbReference type="Proteomes" id="UP001595556"/>
    </source>
</evidence>
<keyword evidence="5" id="KW-0472">Membrane</keyword>
<keyword evidence="4" id="KW-1133">Transmembrane helix</keyword>
<proteinExistence type="predicted"/>
<dbReference type="Gene3D" id="2.60.450.10">
    <property type="entry name" value="Lipopolysaccharide (LPS) transport protein A like domain"/>
    <property type="match status" value="1"/>
</dbReference>
<dbReference type="InterPro" id="IPR010664">
    <property type="entry name" value="LipoPS_assembly_LptC-rel"/>
</dbReference>
<dbReference type="EMBL" id="JBHRTI010000004">
    <property type="protein sequence ID" value="MFC3147643.1"/>
    <property type="molecule type" value="Genomic_DNA"/>
</dbReference>
<evidence type="ECO:0000256" key="1">
    <source>
        <dbReference type="ARBA" id="ARBA00022475"/>
    </source>
</evidence>
<dbReference type="Proteomes" id="UP001595556">
    <property type="component" value="Unassembled WGS sequence"/>
</dbReference>
<name>A0ABV7H4F1_9BURK</name>
<gene>
    <name evidence="6" type="primary">lptC</name>
    <name evidence="6" type="ORF">ACFOEN_08310</name>
</gene>
<keyword evidence="2" id="KW-0997">Cell inner membrane</keyword>
<reference evidence="7" key="1">
    <citation type="journal article" date="2019" name="Int. J. Syst. Evol. Microbiol.">
        <title>The Global Catalogue of Microorganisms (GCM) 10K type strain sequencing project: providing services to taxonomists for standard genome sequencing and annotation.</title>
        <authorList>
            <consortium name="The Broad Institute Genomics Platform"/>
            <consortium name="The Broad Institute Genome Sequencing Center for Infectious Disease"/>
            <person name="Wu L."/>
            <person name="Ma J."/>
        </authorList>
    </citation>
    <scope>NUCLEOTIDE SEQUENCE [LARGE SCALE GENOMIC DNA]</scope>
    <source>
        <strain evidence="7">KCTC 52168</strain>
    </source>
</reference>
<keyword evidence="3" id="KW-0812">Transmembrane</keyword>
<dbReference type="Pfam" id="PF06835">
    <property type="entry name" value="LptC"/>
    <property type="match status" value="1"/>
</dbReference>